<keyword evidence="4" id="KW-1185">Reference proteome</keyword>
<evidence type="ECO:0000259" key="2">
    <source>
        <dbReference type="SMART" id="SM00854"/>
    </source>
</evidence>
<comment type="caution">
    <text evidence="3">The sequence shown here is derived from an EMBL/GenBank/DDBJ whole genome shotgun (WGS) entry which is preliminary data.</text>
</comment>
<proteinExistence type="inferred from homology"/>
<evidence type="ECO:0000313" key="3">
    <source>
        <dbReference type="EMBL" id="MBF9220239.1"/>
    </source>
</evidence>
<dbReference type="SUPFAM" id="SSF69318">
    <property type="entry name" value="Integrin alpha N-terminal domain"/>
    <property type="match status" value="1"/>
</dbReference>
<name>A0ABS0HZW6_9BACT</name>
<dbReference type="CDD" id="cd07381">
    <property type="entry name" value="MPP_CapA"/>
    <property type="match status" value="1"/>
</dbReference>
<dbReference type="InterPro" id="IPR052169">
    <property type="entry name" value="CW_Biosynth-Accessory"/>
</dbReference>
<evidence type="ECO:0000313" key="4">
    <source>
        <dbReference type="Proteomes" id="UP000618931"/>
    </source>
</evidence>
<accession>A0ABS0HZW6</accession>
<sequence length="482" mass="52860">MSMVGDVLLARGVPAALARDSVALRRNTRRWWAGSRYVIGNLECPLTTVEQPATKPITFRAKPRWAGWLRRLGLTHVSLANNHTFDQHLVGLRDTERAVRAARLGPLGYQADSATGCLPTLLGRDSSVAVLAYSEFRTGGAGKRCVCGRDFAALCQRLAAYKTLFPQRAVLVYLHWGTEYAGQPTARQRQQAHTLVDCGAAAVVGAHPHVVQTVEFYRGQPILYSLGNFLFDQSREATALAVQADFDLRAGRVVATYLRPLQLVGAVPRPAGAHAQAALATRIRRYSPEVGLVPAGAAGGWRLQPTGPGAAQDSLPGFFERQAAVAGPAGAATARLRALPRARQTQVWLPTANGGASVVDFRFPIYAFGSGDVDNDGYTDLLIGPIKPTRFDSALHRRLFVYALDSAGRLQPRWRGSRLTYRLLYFRTERSANGRTYVRTLERAPDGRYCIGRYHWQGFGLALDGFLARRRSLDAAYRCFVL</sequence>
<comment type="similarity">
    <text evidence="1">Belongs to the CapA family.</text>
</comment>
<organism evidence="3 4">
    <name type="scientific">Hymenobacter ruricola</name>
    <dbReference type="NCBI Taxonomy" id="2791023"/>
    <lineage>
        <taxon>Bacteria</taxon>
        <taxon>Pseudomonadati</taxon>
        <taxon>Bacteroidota</taxon>
        <taxon>Cytophagia</taxon>
        <taxon>Cytophagales</taxon>
        <taxon>Hymenobacteraceae</taxon>
        <taxon>Hymenobacter</taxon>
    </lineage>
</organism>
<dbReference type="InterPro" id="IPR028994">
    <property type="entry name" value="Integrin_alpha_N"/>
</dbReference>
<feature type="domain" description="Capsule synthesis protein CapA" evidence="2">
    <location>
        <begin position="1"/>
        <end position="233"/>
    </location>
</feature>
<dbReference type="Proteomes" id="UP000618931">
    <property type="component" value="Unassembled WGS sequence"/>
</dbReference>
<dbReference type="EMBL" id="JADQDM010000001">
    <property type="protein sequence ID" value="MBF9220239.1"/>
    <property type="molecule type" value="Genomic_DNA"/>
</dbReference>
<dbReference type="SMART" id="SM00854">
    <property type="entry name" value="PGA_cap"/>
    <property type="match status" value="1"/>
</dbReference>
<dbReference type="PANTHER" id="PTHR33393:SF13">
    <property type="entry name" value="PGA BIOSYNTHESIS PROTEIN CAPA"/>
    <property type="match status" value="1"/>
</dbReference>
<protein>
    <submittedName>
        <fullName evidence="3">CapA family protein</fullName>
    </submittedName>
</protein>
<gene>
    <name evidence="3" type="ORF">I2H31_03895</name>
</gene>
<reference evidence="3 4" key="1">
    <citation type="submission" date="2020-11" db="EMBL/GenBank/DDBJ databases">
        <authorList>
            <person name="Kim M.K."/>
        </authorList>
    </citation>
    <scope>NUCLEOTIDE SEQUENCE [LARGE SCALE GENOMIC DNA]</scope>
    <source>
        <strain evidence="3 4">BT662</strain>
    </source>
</reference>
<evidence type="ECO:0000256" key="1">
    <source>
        <dbReference type="ARBA" id="ARBA00005662"/>
    </source>
</evidence>
<dbReference type="SUPFAM" id="SSF56300">
    <property type="entry name" value="Metallo-dependent phosphatases"/>
    <property type="match status" value="1"/>
</dbReference>
<dbReference type="PANTHER" id="PTHR33393">
    <property type="entry name" value="POLYGLUTAMINE SYNTHESIS ACCESSORY PROTEIN RV0574C-RELATED"/>
    <property type="match status" value="1"/>
</dbReference>
<dbReference type="Pfam" id="PF09587">
    <property type="entry name" value="PGA_cap"/>
    <property type="match status" value="1"/>
</dbReference>
<dbReference type="InterPro" id="IPR029052">
    <property type="entry name" value="Metallo-depent_PP-like"/>
</dbReference>
<dbReference type="InterPro" id="IPR019079">
    <property type="entry name" value="Capsule_synth_CapA"/>
</dbReference>